<feature type="transmembrane region" description="Helical" evidence="8">
    <location>
        <begin position="148"/>
        <end position="168"/>
    </location>
</feature>
<evidence type="ECO:0000256" key="6">
    <source>
        <dbReference type="ARBA" id="ARBA00022989"/>
    </source>
</evidence>
<evidence type="ECO:0000256" key="7">
    <source>
        <dbReference type="ARBA" id="ARBA00023136"/>
    </source>
</evidence>
<keyword evidence="7 8" id="KW-0472">Membrane</keyword>
<organism evidence="9 10">
    <name type="scientific">Peribacillus simplex</name>
    <dbReference type="NCBI Taxonomy" id="1478"/>
    <lineage>
        <taxon>Bacteria</taxon>
        <taxon>Bacillati</taxon>
        <taxon>Bacillota</taxon>
        <taxon>Bacilli</taxon>
        <taxon>Bacillales</taxon>
        <taxon>Bacillaceae</taxon>
        <taxon>Peribacillus</taxon>
    </lineage>
</organism>
<evidence type="ECO:0000256" key="3">
    <source>
        <dbReference type="ARBA" id="ARBA00022448"/>
    </source>
</evidence>
<dbReference type="AlphaFoldDB" id="A0A9W4L682"/>
<evidence type="ECO:0000256" key="4">
    <source>
        <dbReference type="ARBA" id="ARBA00022544"/>
    </source>
</evidence>
<feature type="transmembrane region" description="Helical" evidence="8">
    <location>
        <begin position="308"/>
        <end position="328"/>
    </location>
</feature>
<feature type="transmembrane region" description="Helical" evidence="8">
    <location>
        <begin position="188"/>
        <end position="209"/>
    </location>
</feature>
<evidence type="ECO:0000256" key="8">
    <source>
        <dbReference type="SAM" id="Phobius"/>
    </source>
</evidence>
<dbReference type="PANTHER" id="PTHR34975:SF2">
    <property type="entry name" value="SPORE GERMINATION PROTEIN A2"/>
    <property type="match status" value="1"/>
</dbReference>
<name>A0A9W4L682_9BACI</name>
<feature type="transmembrane region" description="Helical" evidence="8">
    <location>
        <begin position="40"/>
        <end position="62"/>
    </location>
</feature>
<dbReference type="InterPro" id="IPR004761">
    <property type="entry name" value="Spore_GerAB"/>
</dbReference>
<feature type="transmembrane region" description="Helical" evidence="8">
    <location>
        <begin position="221"/>
        <end position="242"/>
    </location>
</feature>
<feature type="transmembrane region" description="Helical" evidence="8">
    <location>
        <begin position="12"/>
        <end position="34"/>
    </location>
</feature>
<evidence type="ECO:0000256" key="1">
    <source>
        <dbReference type="ARBA" id="ARBA00004141"/>
    </source>
</evidence>
<gene>
    <name evidence="9" type="primary">yndE_7</name>
    <name evidence="9" type="ORF">SRABI133_04376</name>
</gene>
<accession>A0A9W4L682</accession>
<feature type="transmembrane region" description="Helical" evidence="8">
    <location>
        <begin position="82"/>
        <end position="100"/>
    </location>
</feature>
<dbReference type="Gene3D" id="1.20.1740.10">
    <property type="entry name" value="Amino acid/polyamine transporter I"/>
    <property type="match status" value="1"/>
</dbReference>
<keyword evidence="4" id="KW-0309">Germination</keyword>
<keyword evidence="5 8" id="KW-0812">Transmembrane</keyword>
<evidence type="ECO:0000313" key="10">
    <source>
        <dbReference type="Proteomes" id="UP000789326"/>
    </source>
</evidence>
<feature type="transmembrane region" description="Helical" evidence="8">
    <location>
        <begin position="120"/>
        <end position="139"/>
    </location>
</feature>
<dbReference type="GO" id="GO:0016020">
    <property type="term" value="C:membrane"/>
    <property type="evidence" value="ECO:0007669"/>
    <property type="project" value="UniProtKB-SubCell"/>
</dbReference>
<feature type="transmembrane region" description="Helical" evidence="8">
    <location>
        <begin position="340"/>
        <end position="357"/>
    </location>
</feature>
<dbReference type="RefSeq" id="WP_283932225.1">
    <property type="nucleotide sequence ID" value="NZ_CP126092.1"/>
</dbReference>
<dbReference type="EMBL" id="CAKKMG010000093">
    <property type="protein sequence ID" value="CAH0295216.1"/>
    <property type="molecule type" value="Genomic_DNA"/>
</dbReference>
<sequence length="366" mass="41118">MLEKGKIGSRQLTILVILYTLGDSILVLPSIVASEAEQDGWVSGIIGVAIAPLLVIFLYDALRKRYPDSTLVEYSQKILGKWLGIAVSLLFISYFFITTATYLSEIGDFMISHIMPDTPIQVIMILFMSVVLMAARLGLEPLARSAEIFFPFVVLLVSTLIILLLPEIKFQNLQPVGEGGLKQIIRGSIPFIVFPFIEPIAILMILPFVSQKDRIRKSLFVGQLLAGSVLIIITMLAILVLGPESTSRQNYPIYMLAKKINIANFMTRLEAILAIIWFITIFIRFSLFFYVTVLGLAQTLKLQDYRPLVFPFGILLIAFTLIMTPNIVHYNEFISEIWPFYAMTFGFLLPVLLLIIAKVQKNNGSN</sequence>
<proteinExistence type="inferred from homology"/>
<protein>
    <submittedName>
        <fullName evidence="9">Spore germination protein YndE</fullName>
    </submittedName>
</protein>
<dbReference type="NCBIfam" id="TIGR00912">
    <property type="entry name" value="2A0309"/>
    <property type="match status" value="1"/>
</dbReference>
<dbReference type="Proteomes" id="UP000789326">
    <property type="component" value="Unassembled WGS sequence"/>
</dbReference>
<comment type="subcellular location">
    <subcellularLocation>
        <location evidence="1">Membrane</location>
        <topology evidence="1">Multi-pass membrane protein</topology>
    </subcellularLocation>
</comment>
<reference evidence="9" key="1">
    <citation type="submission" date="2021-11" db="EMBL/GenBank/DDBJ databases">
        <authorList>
            <person name="Bulgarelli D."/>
        </authorList>
    </citation>
    <scope>NUCLEOTIDE SEQUENCE</scope>
    <source>
        <strain evidence="9">Bi133</strain>
    </source>
</reference>
<dbReference type="Pfam" id="PF03845">
    <property type="entry name" value="Spore_permease"/>
    <property type="match status" value="1"/>
</dbReference>
<evidence type="ECO:0000256" key="5">
    <source>
        <dbReference type="ARBA" id="ARBA00022692"/>
    </source>
</evidence>
<dbReference type="PANTHER" id="PTHR34975">
    <property type="entry name" value="SPORE GERMINATION PROTEIN A2"/>
    <property type="match status" value="1"/>
</dbReference>
<evidence type="ECO:0000313" key="9">
    <source>
        <dbReference type="EMBL" id="CAH0295216.1"/>
    </source>
</evidence>
<dbReference type="GO" id="GO:0009847">
    <property type="term" value="P:spore germination"/>
    <property type="evidence" value="ECO:0007669"/>
    <property type="project" value="InterPro"/>
</dbReference>
<comment type="similarity">
    <text evidence="2">Belongs to the amino acid-polyamine-organocation (APC) superfamily. Spore germination protein (SGP) (TC 2.A.3.9) family.</text>
</comment>
<keyword evidence="3" id="KW-0813">Transport</keyword>
<evidence type="ECO:0000256" key="2">
    <source>
        <dbReference type="ARBA" id="ARBA00007998"/>
    </source>
</evidence>
<comment type="caution">
    <text evidence="9">The sequence shown here is derived from an EMBL/GenBank/DDBJ whole genome shotgun (WGS) entry which is preliminary data.</text>
</comment>
<feature type="transmembrane region" description="Helical" evidence="8">
    <location>
        <begin position="271"/>
        <end position="296"/>
    </location>
</feature>
<keyword evidence="6 8" id="KW-1133">Transmembrane helix</keyword>